<dbReference type="PANTHER" id="PTHR10762">
    <property type="entry name" value="DIPHTHAMIDE BIOSYNTHESIS PROTEIN"/>
    <property type="match status" value="1"/>
</dbReference>
<dbReference type="PANTHER" id="PTHR10762:SF2">
    <property type="entry name" value="2-(3-AMINO-3-CARBOXYPROPYL)HISTIDINE SYNTHASE SUBUNIT 2"/>
    <property type="match status" value="1"/>
</dbReference>
<proteinExistence type="inferred from homology"/>
<name>A0A7I8KFU2_SPIIN</name>
<comment type="function">
    <text evidence="8">Required for the first step of diphthamide biosynthesis, a post-translational modification of histidine which occurs in elongation factor 2. DPH1 and DPH2 transfer a 3-amino-3-carboxypropyl (ACP) group from S-adenosyl-L-methionine (SAM) to a histidine residue, the reaction is assisted by a reduction system comprising DPH3 and a NADH-dependent reductase. Facilitates the reduction of the catalytic iron-sulfur cluster found in the DPH1 subunit.</text>
</comment>
<gene>
    <name evidence="9" type="ORF">SI8410_05007320</name>
</gene>
<dbReference type="GO" id="GO:0046872">
    <property type="term" value="F:metal ion binding"/>
    <property type="evidence" value="ECO:0007669"/>
    <property type="project" value="UniProtKB-KW"/>
</dbReference>
<dbReference type="SFLD" id="SFLDG01121">
    <property type="entry name" value="Diphthamide_biosynthesis"/>
    <property type="match status" value="1"/>
</dbReference>
<dbReference type="InterPro" id="IPR042265">
    <property type="entry name" value="DPH1/DPH2_3"/>
</dbReference>
<comment type="cofactor">
    <cofactor evidence="1">
        <name>[4Fe-4S] cluster</name>
        <dbReference type="ChEBI" id="CHEBI:49883"/>
    </cofactor>
</comment>
<dbReference type="InterPro" id="IPR042263">
    <property type="entry name" value="DPH1/DPH2_1"/>
</dbReference>
<dbReference type="GO" id="GO:0051536">
    <property type="term" value="F:iron-sulfur cluster binding"/>
    <property type="evidence" value="ECO:0007669"/>
    <property type="project" value="UniProtKB-KW"/>
</dbReference>
<evidence type="ECO:0000256" key="5">
    <source>
        <dbReference type="ARBA" id="ARBA00022723"/>
    </source>
</evidence>
<dbReference type="Gene3D" id="3.40.50.11860">
    <property type="entry name" value="Diphthamide synthesis DPH1/DPH2 domain 3"/>
    <property type="match status" value="1"/>
</dbReference>
<protein>
    <recommendedName>
        <fullName evidence="4 8">2-(3-amino-3-carboxypropyl)histidine synthase subunit 2</fullName>
    </recommendedName>
</protein>
<comment type="similarity">
    <text evidence="3 8">Belongs to the DPH1/DPH2 family. DPH2 subfamily.</text>
</comment>
<evidence type="ECO:0000256" key="1">
    <source>
        <dbReference type="ARBA" id="ARBA00001966"/>
    </source>
</evidence>
<dbReference type="InterPro" id="IPR010014">
    <property type="entry name" value="DHP2"/>
</dbReference>
<dbReference type="UniPathway" id="UPA00559"/>
<dbReference type="Gene3D" id="3.40.50.11840">
    <property type="entry name" value="Diphthamide synthesis DPH1/DPH2 domain 1"/>
    <property type="match status" value="1"/>
</dbReference>
<dbReference type="AlphaFoldDB" id="A0A7I8KFU2"/>
<dbReference type="FunFam" id="3.40.50.11860:FF:000001">
    <property type="entry name" value="2-(3-amino-3-carboxypropyl)histidine synthase subunit 2"/>
    <property type="match status" value="1"/>
</dbReference>
<evidence type="ECO:0000256" key="6">
    <source>
        <dbReference type="ARBA" id="ARBA00023004"/>
    </source>
</evidence>
<dbReference type="EMBL" id="LR746268">
    <property type="protein sequence ID" value="CAA7396657.1"/>
    <property type="molecule type" value="Genomic_DNA"/>
</dbReference>
<dbReference type="GO" id="GO:0090560">
    <property type="term" value="F:2-(3-amino-3-carboxypropyl)histidine synthase activity"/>
    <property type="evidence" value="ECO:0007669"/>
    <property type="project" value="InterPro"/>
</dbReference>
<dbReference type="OrthoDB" id="449241at2759"/>
<keyword evidence="6 8" id="KW-0408">Iron</keyword>
<accession>A0A7I8KFU2</accession>
<evidence type="ECO:0000313" key="10">
    <source>
        <dbReference type="Proteomes" id="UP000663760"/>
    </source>
</evidence>
<reference evidence="9" key="1">
    <citation type="submission" date="2020-02" db="EMBL/GenBank/DDBJ databases">
        <authorList>
            <person name="Scholz U."/>
            <person name="Mascher M."/>
            <person name="Fiebig A."/>
        </authorList>
    </citation>
    <scope>NUCLEOTIDE SEQUENCE</scope>
</reference>
<evidence type="ECO:0000256" key="7">
    <source>
        <dbReference type="ARBA" id="ARBA00023014"/>
    </source>
</evidence>
<evidence type="ECO:0000256" key="2">
    <source>
        <dbReference type="ARBA" id="ARBA00005156"/>
    </source>
</evidence>
<dbReference type="Pfam" id="PF01866">
    <property type="entry name" value="Diphthamide_syn"/>
    <property type="match status" value="1"/>
</dbReference>
<dbReference type="FunFam" id="3.40.50.11840:FF:000002">
    <property type="entry name" value="2-(3-amino-3-carboxypropyl)histidine synthase subunit 2"/>
    <property type="match status" value="1"/>
</dbReference>
<keyword evidence="7 8" id="KW-0411">Iron-sulfur</keyword>
<evidence type="ECO:0000256" key="3">
    <source>
        <dbReference type="ARBA" id="ARBA00006179"/>
    </source>
</evidence>
<evidence type="ECO:0000256" key="8">
    <source>
        <dbReference type="RuleBase" id="RU364133"/>
    </source>
</evidence>
<sequence>MDFASRYEISTTAEFVRSRGYKRVALQFPDELLDDATRVAKALRAELGKGVALYVMADTAYGSCCVDEVAASHVDADCVVHYGHACCSPTSTLPALFVFGKMPINVNICAESLYNCLSTSEKPVLVLFGLEFAHVLDSIKREIANKLSESGVTLPEPIFADVSCFSIDPTKMYITEERDTNAESDDRNKSNASSSYTLGGLTWGIPADHRIEQYLLFWIGSDNPAFTNVMLMFNSCETVRYDAKENCLVKDRNLHRKILNRRYYLVEKAKDANIVGILVGTLGIAGYLNMVQQMKKLIEKAGKKSYTLVMGRPSAAKLANFPECDVFVYVSCAQTALLDSKEFLAPVITPFEAMLAFQRGSQWTGEYVIEFRNLMQISEREVREGKEEEEEEEARFSFLQGGYVEDVRHEVDGDEHEERSVVLAELTQKALSLKKEQADSILFKGTAKSGAEFLAARSYTGLNMQHDDSLPQAFVIGRTGRAAGYNDEK</sequence>
<dbReference type="SFLD" id="SFLDS00032">
    <property type="entry name" value="Radical_SAM_3-amino-3-carboxyp"/>
    <property type="match status" value="1"/>
</dbReference>
<dbReference type="NCBIfam" id="TIGR00322">
    <property type="entry name" value="diphth2_R"/>
    <property type="match status" value="1"/>
</dbReference>
<evidence type="ECO:0000313" key="9">
    <source>
        <dbReference type="EMBL" id="CAA7396657.1"/>
    </source>
</evidence>
<dbReference type="NCBIfam" id="TIGR00272">
    <property type="entry name" value="DPH2"/>
    <property type="match status" value="1"/>
</dbReference>
<comment type="pathway">
    <text evidence="2 8">Protein modification; peptidyl-diphthamide biosynthesis.</text>
</comment>
<keyword evidence="5 8" id="KW-0479">Metal-binding</keyword>
<evidence type="ECO:0000256" key="4">
    <source>
        <dbReference type="ARBA" id="ARBA00021914"/>
    </source>
</evidence>
<dbReference type="SFLD" id="SFLDF00408">
    <property type="entry name" value="Diphthamide_biosynthesis_famil"/>
    <property type="match status" value="1"/>
</dbReference>
<organism evidence="9 10">
    <name type="scientific">Spirodela intermedia</name>
    <name type="common">Intermediate duckweed</name>
    <dbReference type="NCBI Taxonomy" id="51605"/>
    <lineage>
        <taxon>Eukaryota</taxon>
        <taxon>Viridiplantae</taxon>
        <taxon>Streptophyta</taxon>
        <taxon>Embryophyta</taxon>
        <taxon>Tracheophyta</taxon>
        <taxon>Spermatophyta</taxon>
        <taxon>Magnoliopsida</taxon>
        <taxon>Liliopsida</taxon>
        <taxon>Araceae</taxon>
        <taxon>Lemnoideae</taxon>
        <taxon>Spirodela</taxon>
    </lineage>
</organism>
<keyword evidence="10" id="KW-1185">Reference proteome</keyword>
<dbReference type="GO" id="GO:0017183">
    <property type="term" value="P:protein histidyl modification to diphthamide"/>
    <property type="evidence" value="ECO:0007669"/>
    <property type="project" value="UniProtKB-UniPathway"/>
</dbReference>
<dbReference type="Proteomes" id="UP000663760">
    <property type="component" value="Chromosome 5"/>
</dbReference>
<dbReference type="InterPro" id="IPR016435">
    <property type="entry name" value="DPH1/DPH2"/>
</dbReference>